<reference evidence="3 4" key="1">
    <citation type="journal article" date="2015" name="Genome Biol. Evol.">
        <title>The genome of winter moth (Operophtera brumata) provides a genomic perspective on sexual dimorphism and phenology.</title>
        <authorList>
            <person name="Derks M.F."/>
            <person name="Smit S."/>
            <person name="Salis L."/>
            <person name="Schijlen E."/>
            <person name="Bossers A."/>
            <person name="Mateman C."/>
            <person name="Pijl A.S."/>
            <person name="de Ridder D."/>
            <person name="Groenen M.A."/>
            <person name="Visser M.E."/>
            <person name="Megens H.J."/>
        </authorList>
    </citation>
    <scope>NUCLEOTIDE SEQUENCE [LARGE SCALE GENOMIC DNA]</scope>
    <source>
        <strain evidence="3">WM2013NL</strain>
        <tissue evidence="3">Head and thorax</tissue>
    </source>
</reference>
<protein>
    <submittedName>
        <fullName evidence="3">Putative retinoblastoma-like protein 1 isoform a</fullName>
    </submittedName>
</protein>
<feature type="compositionally biased region" description="Basic and acidic residues" evidence="1">
    <location>
        <begin position="482"/>
        <end position="498"/>
    </location>
</feature>
<feature type="domain" description="Retinoblastoma-associated protein A-box" evidence="2">
    <location>
        <begin position="28"/>
        <end position="194"/>
    </location>
</feature>
<dbReference type="Pfam" id="PF01857">
    <property type="entry name" value="RB_B"/>
    <property type="match status" value="1"/>
</dbReference>
<dbReference type="Proteomes" id="UP000037510">
    <property type="component" value="Unassembled WGS sequence"/>
</dbReference>
<dbReference type="GO" id="GO:0000785">
    <property type="term" value="C:chromatin"/>
    <property type="evidence" value="ECO:0007669"/>
    <property type="project" value="TreeGrafter"/>
</dbReference>
<proteinExistence type="predicted"/>
<accession>A0A0L7KTZ1</accession>
<dbReference type="SMART" id="SM01368">
    <property type="entry name" value="RB_A"/>
    <property type="match status" value="1"/>
</dbReference>
<dbReference type="InterPro" id="IPR002720">
    <property type="entry name" value="RB_A"/>
</dbReference>
<feature type="region of interest" description="Disordered" evidence="1">
    <location>
        <begin position="363"/>
        <end position="385"/>
    </location>
</feature>
<dbReference type="GO" id="GO:0005634">
    <property type="term" value="C:nucleus"/>
    <property type="evidence" value="ECO:0007669"/>
    <property type="project" value="InterPro"/>
</dbReference>
<dbReference type="InterPro" id="IPR028309">
    <property type="entry name" value="RB_fam"/>
</dbReference>
<dbReference type="InterPro" id="IPR002719">
    <property type="entry name" value="RB_B"/>
</dbReference>
<dbReference type="Pfam" id="PF01858">
    <property type="entry name" value="RB_A"/>
    <property type="match status" value="1"/>
</dbReference>
<dbReference type="GO" id="GO:2000134">
    <property type="term" value="P:negative regulation of G1/S transition of mitotic cell cycle"/>
    <property type="evidence" value="ECO:0007669"/>
    <property type="project" value="TreeGrafter"/>
</dbReference>
<organism evidence="3 4">
    <name type="scientific">Operophtera brumata</name>
    <name type="common">Winter moth</name>
    <name type="synonym">Phalaena brumata</name>
    <dbReference type="NCBI Taxonomy" id="104452"/>
    <lineage>
        <taxon>Eukaryota</taxon>
        <taxon>Metazoa</taxon>
        <taxon>Ecdysozoa</taxon>
        <taxon>Arthropoda</taxon>
        <taxon>Hexapoda</taxon>
        <taxon>Insecta</taxon>
        <taxon>Pterygota</taxon>
        <taxon>Neoptera</taxon>
        <taxon>Endopterygota</taxon>
        <taxon>Lepidoptera</taxon>
        <taxon>Glossata</taxon>
        <taxon>Ditrysia</taxon>
        <taxon>Geometroidea</taxon>
        <taxon>Geometridae</taxon>
        <taxon>Larentiinae</taxon>
        <taxon>Operophtera</taxon>
    </lineage>
</organism>
<dbReference type="AlphaFoldDB" id="A0A0L7KTZ1"/>
<gene>
    <name evidence="3" type="ORF">OBRU01_19940</name>
</gene>
<evidence type="ECO:0000256" key="1">
    <source>
        <dbReference type="SAM" id="MobiDB-lite"/>
    </source>
</evidence>
<dbReference type="PANTHER" id="PTHR13742">
    <property type="entry name" value="RETINOBLASTOMA-ASSOCIATED PROTEIN RB -RELATED"/>
    <property type="match status" value="1"/>
</dbReference>
<dbReference type="SUPFAM" id="SSF47954">
    <property type="entry name" value="Cyclin-like"/>
    <property type="match status" value="2"/>
</dbReference>
<dbReference type="EMBL" id="JTDY01005695">
    <property type="protein sequence ID" value="KOB66738.1"/>
    <property type="molecule type" value="Genomic_DNA"/>
</dbReference>
<name>A0A0L7KTZ1_OPEBR</name>
<dbReference type="InterPro" id="IPR036915">
    <property type="entry name" value="Cyclin-like_sf"/>
</dbReference>
<dbReference type="GO" id="GO:0000977">
    <property type="term" value="F:RNA polymerase II transcription regulatory region sequence-specific DNA binding"/>
    <property type="evidence" value="ECO:0007669"/>
    <property type="project" value="TreeGrafter"/>
</dbReference>
<comment type="caution">
    <text evidence="3">The sequence shown here is derived from an EMBL/GenBank/DDBJ whole genome shotgun (WGS) entry which is preliminary data.</text>
</comment>
<dbReference type="Gene3D" id="1.10.472.10">
    <property type="entry name" value="Cyclin-like"/>
    <property type="match status" value="2"/>
</dbReference>
<evidence type="ECO:0000313" key="4">
    <source>
        <dbReference type="Proteomes" id="UP000037510"/>
    </source>
</evidence>
<dbReference type="STRING" id="104452.A0A0L7KTZ1"/>
<keyword evidence="4" id="KW-1185">Reference proteome</keyword>
<feature type="non-terminal residue" evidence="3">
    <location>
        <position position="532"/>
    </location>
</feature>
<dbReference type="GO" id="GO:0005667">
    <property type="term" value="C:transcription regulator complex"/>
    <property type="evidence" value="ECO:0007669"/>
    <property type="project" value="TreeGrafter"/>
</dbReference>
<dbReference type="GO" id="GO:0030154">
    <property type="term" value="P:cell differentiation"/>
    <property type="evidence" value="ECO:0007669"/>
    <property type="project" value="TreeGrafter"/>
</dbReference>
<sequence length="532" mass="59857">MNLQSGRACPDTPLTGRRYLARRGEELTPVSEAKNSLSRLAVECCVSEEAVNTFLIKPCNGWMGKFAQALREASGNPSSETTSFRCNMVTCLYYKMLLSQQTYQLAIYACCTEVVLHAYVIHSLKFPRVLQIYGLSAFHFYKVIELVLSKTPVPASADVYVHESPLRRTNSKFDLKEVLESLVWTSDSPLWEQLSKTPVPASADVYVHESPLRRINNSPLWEQLSKTPVPASADVYVHESPLRRINKVLESLVWTSDSPLWEQLSKTPVPASADVYVHESPLRTTNSKFDLKEVLESLVWTSDSPLWEQLSRTPVPASADVYSPVSVPFDRFLPPMADQAKKQLFKDPIKPGQSLLVCTNNMKQEPSTPQSASNADSTTSAPTTPKKANNSLVLFFRKELKRKIWTCLEHSIIHQTQLLSDRHLDQILMCAVYVICKECDLSPLPAGRGDAGYSPVGQRVSERHQLYVKPLTTPPPSNHHLTYRERHQASERWQRRSGETIALRRRRRGQETAGAHERSTGHLADSSRAGHP</sequence>
<dbReference type="PANTHER" id="PTHR13742:SF17">
    <property type="entry name" value="RE32990P-RELATED"/>
    <property type="match status" value="1"/>
</dbReference>
<dbReference type="GO" id="GO:0006357">
    <property type="term" value="P:regulation of transcription by RNA polymerase II"/>
    <property type="evidence" value="ECO:0007669"/>
    <property type="project" value="InterPro"/>
</dbReference>
<evidence type="ECO:0000313" key="3">
    <source>
        <dbReference type="EMBL" id="KOB66738.1"/>
    </source>
</evidence>
<evidence type="ECO:0000259" key="2">
    <source>
        <dbReference type="SMART" id="SM01368"/>
    </source>
</evidence>
<feature type="region of interest" description="Disordered" evidence="1">
    <location>
        <begin position="470"/>
        <end position="532"/>
    </location>
</feature>